<evidence type="ECO:0000313" key="15">
    <source>
        <dbReference type="Proteomes" id="UP000283855"/>
    </source>
</evidence>
<evidence type="ECO:0000259" key="13">
    <source>
        <dbReference type="PROSITE" id="PS51749"/>
    </source>
</evidence>
<dbReference type="InterPro" id="IPR033114">
    <property type="entry name" value="HNH_CAS9"/>
</dbReference>
<evidence type="ECO:0000256" key="2">
    <source>
        <dbReference type="ARBA" id="ARBA00022722"/>
    </source>
</evidence>
<dbReference type="Proteomes" id="UP000283855">
    <property type="component" value="Unassembled WGS sequence"/>
</dbReference>
<evidence type="ECO:0000256" key="8">
    <source>
        <dbReference type="ARBA" id="ARBA00023118"/>
    </source>
</evidence>
<evidence type="ECO:0000256" key="3">
    <source>
        <dbReference type="ARBA" id="ARBA00022723"/>
    </source>
</evidence>
<keyword evidence="6" id="KW-0460">Magnesium</keyword>
<evidence type="ECO:0000256" key="7">
    <source>
        <dbReference type="ARBA" id="ARBA00022884"/>
    </source>
</evidence>
<dbReference type="GO" id="GO:0003677">
    <property type="term" value="F:DNA binding"/>
    <property type="evidence" value="ECO:0007669"/>
    <property type="project" value="UniProtKB-UniRule"/>
</dbReference>
<evidence type="ECO:0000256" key="5">
    <source>
        <dbReference type="ARBA" id="ARBA00022801"/>
    </source>
</evidence>
<keyword evidence="10" id="KW-0464">Manganese</keyword>
<sequence length="1424" mass="167773">MTKILAFDLGSSSIGYSLRDTDLGENIIEQLVLYGSIIFSPGMVDNGISRAAERTSHRSSRHLYRVRRYRIWETLATLIEFGCCPLSKEDLDKWKTYDKKKRLTRQYPVDALEFEKWIRMNPYELREELVTQQLDFTKEENRFKLGRALYHIAQRRGFRSSKGETLKEQEKDINENPAEEIRIDSDLLKKSEEKKSKKLVAYMEEHSLPTVGNAFAQLIKDKTRVRASEYQAVRSQYRDEIEYIFNFQKGLDTNGEFFRRIYSTGNDGTIFYQNPIRSQKGQVGKCTLEPAKPRCPISHPEYEKYCAFSFINNIKYRKSIDEDWQTLTASQKIKLYKEKFLLVSDFEFAVIRKWIEKEIGLPKDITLSKEHGTINYDDRTNVSVCPVSGRLKSVFGDNWEDYVYQTAKTRKDKEGKEHIVTYTIEDIWHVCFSYDDEDAVLGFAKSIGLDAAQEKKFLNLWMNIPQGYAMLSLKAIRNINRFLVPKENNPLYKGYIYTEATLFAKIPDILGEKQWQESESDILRSLNGLMNDVKDENCILKIVNNLISDYKALDYRDLDYREHFAVNDRSYKLDDSDRKDVEMHTVSFFGKSVWEKKSEDEREEILGKVEELYQHFFSSSKRDYYNLPKLGDRIKLYLSNKFPELHCYNEDADSQSQCICHACKKLNQLYHPSMVEFYRPVVCNGKKLLGSPVTGSFKNPMAMKVLHQLRRFVNGLIQKGLIDEDTRIVVETARELNDANMRWAIGEYDNIREKENKAIIKAIKEIRKDDNEVGDSIVEKARLLIEQTPDYLFDYEDDENMINKKGVVKKKNAGLIYEKDVTKYRLWLEQGMQCFYTGKIINLSDLFDDNITDIEHTIPRSCSFDNSMSNKTVCFAYYNREIKKNRKPTELENYEEIKKRLLPWKKRVEQLKNRVEFWKKKARQSQTKEKKDEVIRQKHLWQMELNYWKDKLSRFTMTEISEGFKHSQLNDTRLITKYAYHYLKSVFGKVDVQKGIITSEFRKIFGFPVKTRDNHSHHAIDATILTLIPVASRRDEMLRLFYEIQEDKKLNSETKEKEKQLEGLIKFCRIGKTNGIAEYIENNILVKHVSKDRVLTPAIRNKRVGGKVVWKRNEKGEILIDINGKKIPKYKLTGDCIRGELHKASFYGAIRQSKRKIEKEKERKEEASYETSYNDISYVIRRKLTDFKNLNELHKVIVDEHLFNIIKKQCEGKDFKDVCKIGFYMPNCNNRIRHIRCYAYDVKNPLHVRHQTNLSKKDYKQTFHVKVGDLYAMCRYHNANKKVRYEIVKLFDISKSGEKGYDIQEVLDDEYYLDTILRPGKQVILYKDQNDCDNLLRKPLNIKLLSERLYVIERFEGDNIVNLKKHLCSRSFKETGRGKAVDLKLFDNGLPERIRQSIRQLNYLLEDIDFKITLDGKIIFSNKN</sequence>
<evidence type="ECO:0000256" key="12">
    <source>
        <dbReference type="PROSITE-ProRule" id="PRU01085"/>
    </source>
</evidence>
<keyword evidence="2 12" id="KW-0540">Nuclease</keyword>
<dbReference type="GO" id="GO:0051607">
    <property type="term" value="P:defense response to virus"/>
    <property type="evidence" value="ECO:0007669"/>
    <property type="project" value="UniProtKB-KW"/>
</dbReference>
<feature type="domain" description="HNH Cas9-type" evidence="13">
    <location>
        <begin position="778"/>
        <end position="940"/>
    </location>
</feature>
<evidence type="ECO:0000256" key="9">
    <source>
        <dbReference type="ARBA" id="ARBA00023125"/>
    </source>
</evidence>
<comment type="caution">
    <text evidence="14">The sequence shown here is derived from an EMBL/GenBank/DDBJ whole genome shotgun (WGS) entry which is preliminary data.</text>
</comment>
<dbReference type="Pfam" id="PF13395">
    <property type="entry name" value="HNH_4"/>
    <property type="match status" value="1"/>
</dbReference>
<evidence type="ECO:0000256" key="4">
    <source>
        <dbReference type="ARBA" id="ARBA00022759"/>
    </source>
</evidence>
<keyword evidence="8" id="KW-0051">Antiviral defense</keyword>
<dbReference type="NCBIfam" id="TIGR01865">
    <property type="entry name" value="cas_Csn1"/>
    <property type="match status" value="2"/>
</dbReference>
<dbReference type="GO" id="GO:0003723">
    <property type="term" value="F:RNA binding"/>
    <property type="evidence" value="ECO:0007669"/>
    <property type="project" value="UniProtKB-UniRule"/>
</dbReference>
<keyword evidence="7" id="KW-0694">RNA-binding</keyword>
<gene>
    <name evidence="14" type="ORF">DW921_11055</name>
</gene>
<dbReference type="GO" id="GO:0004519">
    <property type="term" value="F:endonuclease activity"/>
    <property type="evidence" value="ECO:0007669"/>
    <property type="project" value="UniProtKB-UniRule"/>
</dbReference>
<comment type="subunit">
    <text evidence="11">Monomer. Binds crRNA and tracrRNA.</text>
</comment>
<dbReference type="GO" id="GO:0046872">
    <property type="term" value="F:metal ion binding"/>
    <property type="evidence" value="ECO:0007669"/>
    <property type="project" value="UniProtKB-KW"/>
</dbReference>
<evidence type="ECO:0000256" key="6">
    <source>
        <dbReference type="ARBA" id="ARBA00022842"/>
    </source>
</evidence>
<dbReference type="PROSITE" id="PS51749">
    <property type="entry name" value="HNH_CAS9"/>
    <property type="match status" value="1"/>
</dbReference>
<keyword evidence="4 12" id="KW-0255">Endonuclease</keyword>
<organism evidence="14 15">
    <name type="scientific">Phocaeicola coprophilus</name>
    <dbReference type="NCBI Taxonomy" id="387090"/>
    <lineage>
        <taxon>Bacteria</taxon>
        <taxon>Pseudomonadati</taxon>
        <taxon>Bacteroidota</taxon>
        <taxon>Bacteroidia</taxon>
        <taxon>Bacteroidales</taxon>
        <taxon>Bacteroidaceae</taxon>
        <taxon>Phocaeicola</taxon>
    </lineage>
</organism>
<dbReference type="InterPro" id="IPR003615">
    <property type="entry name" value="HNH_nuc"/>
</dbReference>
<dbReference type="RefSeq" id="WP_118400700.1">
    <property type="nucleotide sequence ID" value="NZ_CABJGD010000025.1"/>
</dbReference>
<keyword evidence="5 12" id="KW-0378">Hydrolase</keyword>
<comment type="cofactor">
    <cofactor evidence="1">
        <name>Mg(2+)</name>
        <dbReference type="ChEBI" id="CHEBI:18420"/>
    </cofactor>
</comment>
<proteinExistence type="predicted"/>
<keyword evidence="9 12" id="KW-0238">DNA-binding</keyword>
<evidence type="ECO:0000256" key="11">
    <source>
        <dbReference type="ARBA" id="ARBA00046380"/>
    </source>
</evidence>
<dbReference type="GO" id="GO:0016787">
    <property type="term" value="F:hydrolase activity"/>
    <property type="evidence" value="ECO:0007669"/>
    <property type="project" value="UniProtKB-KW"/>
</dbReference>
<protein>
    <recommendedName>
        <fullName evidence="13">HNH Cas9-type domain-containing protein</fullName>
    </recommendedName>
</protein>
<reference evidence="14 15" key="1">
    <citation type="submission" date="2018-08" db="EMBL/GenBank/DDBJ databases">
        <title>A genome reference for cultivated species of the human gut microbiota.</title>
        <authorList>
            <person name="Zou Y."/>
            <person name="Xue W."/>
            <person name="Luo G."/>
        </authorList>
    </citation>
    <scope>NUCLEOTIDE SEQUENCE [LARGE SCALE GENOMIC DNA]</scope>
    <source>
        <strain evidence="14 15">AM42-38</strain>
    </source>
</reference>
<evidence type="ECO:0000256" key="1">
    <source>
        <dbReference type="ARBA" id="ARBA00001946"/>
    </source>
</evidence>
<name>A0A413SXM1_9BACT</name>
<dbReference type="InterPro" id="IPR036397">
    <property type="entry name" value="RNaseH_sf"/>
</dbReference>
<dbReference type="EMBL" id="QSFT01000025">
    <property type="protein sequence ID" value="RHA74263.1"/>
    <property type="molecule type" value="Genomic_DNA"/>
</dbReference>
<evidence type="ECO:0000256" key="10">
    <source>
        <dbReference type="ARBA" id="ARBA00023211"/>
    </source>
</evidence>
<dbReference type="InterPro" id="IPR028629">
    <property type="entry name" value="Cas9"/>
</dbReference>
<accession>A0A413SXM1</accession>
<evidence type="ECO:0000313" key="14">
    <source>
        <dbReference type="EMBL" id="RHA74263.1"/>
    </source>
</evidence>
<keyword evidence="3" id="KW-0479">Metal-binding</keyword>
<dbReference type="Gene3D" id="3.30.420.10">
    <property type="entry name" value="Ribonuclease H-like superfamily/Ribonuclease H"/>
    <property type="match status" value="1"/>
</dbReference>